<dbReference type="SUPFAM" id="SSF52540">
    <property type="entry name" value="P-loop containing nucleoside triphosphate hydrolases"/>
    <property type="match status" value="1"/>
</dbReference>
<keyword evidence="2" id="KW-0547">Nucleotide-binding</keyword>
<organism evidence="5 6">
    <name type="scientific">Clostridium muellerianum</name>
    <dbReference type="NCBI Taxonomy" id="2716538"/>
    <lineage>
        <taxon>Bacteria</taxon>
        <taxon>Bacillati</taxon>
        <taxon>Bacillota</taxon>
        <taxon>Clostridia</taxon>
        <taxon>Eubacteriales</taxon>
        <taxon>Clostridiaceae</taxon>
        <taxon>Clostridium</taxon>
    </lineage>
</organism>
<evidence type="ECO:0000256" key="2">
    <source>
        <dbReference type="ARBA" id="ARBA00022741"/>
    </source>
</evidence>
<accession>A0A7Y0HMH1</accession>
<evidence type="ECO:0000256" key="1">
    <source>
        <dbReference type="ARBA" id="ARBA00022448"/>
    </source>
</evidence>
<dbReference type="InterPro" id="IPR003593">
    <property type="entry name" value="AAA+_ATPase"/>
</dbReference>
<dbReference type="AlphaFoldDB" id="A0A7Y0HMH1"/>
<reference evidence="5 6" key="2">
    <citation type="submission" date="2020-06" db="EMBL/GenBank/DDBJ databases">
        <title>Complete Genome Sequence of Clostridium muelleri sp. nov. P21T, an Acid-Alcohol Producing Acetogen Isolated from Old Hay.</title>
        <authorList>
            <person name="Duncan K.E."/>
            <person name="Tanner R.S."/>
        </authorList>
    </citation>
    <scope>NUCLEOTIDE SEQUENCE [LARGE SCALE GENOMIC DNA]</scope>
    <source>
        <strain evidence="5 6">P21</strain>
    </source>
</reference>
<proteinExistence type="predicted"/>
<keyword evidence="6" id="KW-1185">Reference proteome</keyword>
<dbReference type="InterPro" id="IPR027417">
    <property type="entry name" value="P-loop_NTPase"/>
</dbReference>
<gene>
    <name evidence="5" type="ORF">HBE96_09685</name>
</gene>
<dbReference type="InterPro" id="IPR003439">
    <property type="entry name" value="ABC_transporter-like_ATP-bd"/>
</dbReference>
<dbReference type="EMBL" id="JABBNI010000016">
    <property type="protein sequence ID" value="NMM62969.1"/>
    <property type="molecule type" value="Genomic_DNA"/>
</dbReference>
<dbReference type="Pfam" id="PF00005">
    <property type="entry name" value="ABC_tran"/>
    <property type="match status" value="1"/>
</dbReference>
<dbReference type="CDD" id="cd03230">
    <property type="entry name" value="ABC_DR_subfamily_A"/>
    <property type="match status" value="1"/>
</dbReference>
<name>A0A7Y0HMH1_9CLOT</name>
<keyword evidence="3 5" id="KW-0067">ATP-binding</keyword>
<feature type="domain" description="ABC transporter" evidence="4">
    <location>
        <begin position="5"/>
        <end position="227"/>
    </location>
</feature>
<keyword evidence="1" id="KW-0813">Transport</keyword>
<sequence length="230" mass="26201">MEYLLQCENLVKKYGRKKALNNLNLKIKKGKIVGLLGPNGAGKTTLIKTAASLLSYNDGSILIDGEAPSVKTKKIVAYLPDKDFLYGWMTIKEALKFFKNFFEDFDYEKALKIVYDLELDLNSKINSLSKGMEEKLNISLIFSRKAKLFLFDEPLAAVDPSMRDKIIKIILNNFDKDSSILISTHLINDVEGLFDEVVFINEGKVLLHDNVETLKEKHKESIEDLFKEMI</sequence>
<dbReference type="PANTHER" id="PTHR42939">
    <property type="entry name" value="ABC TRANSPORTER ATP-BINDING PROTEIN ALBC-RELATED"/>
    <property type="match status" value="1"/>
</dbReference>
<dbReference type="SMART" id="SM00382">
    <property type="entry name" value="AAA"/>
    <property type="match status" value="1"/>
</dbReference>
<evidence type="ECO:0000313" key="5">
    <source>
        <dbReference type="EMBL" id="NMM62969.1"/>
    </source>
</evidence>
<dbReference type="InterPro" id="IPR051782">
    <property type="entry name" value="ABC_Transporter_VariousFunc"/>
</dbReference>
<comment type="caution">
    <text evidence="5">The sequence shown here is derived from an EMBL/GenBank/DDBJ whole genome shotgun (WGS) entry which is preliminary data.</text>
</comment>
<protein>
    <submittedName>
        <fullName evidence="5">ABC transporter ATP-binding protein</fullName>
    </submittedName>
</protein>
<dbReference type="PROSITE" id="PS50893">
    <property type="entry name" value="ABC_TRANSPORTER_2"/>
    <property type="match status" value="1"/>
</dbReference>
<evidence type="ECO:0000259" key="4">
    <source>
        <dbReference type="PROSITE" id="PS50893"/>
    </source>
</evidence>
<evidence type="ECO:0000313" key="6">
    <source>
        <dbReference type="Proteomes" id="UP000537131"/>
    </source>
</evidence>
<dbReference type="Gene3D" id="3.40.50.300">
    <property type="entry name" value="P-loop containing nucleotide triphosphate hydrolases"/>
    <property type="match status" value="1"/>
</dbReference>
<reference evidence="5 6" key="1">
    <citation type="submission" date="2020-04" db="EMBL/GenBank/DDBJ databases">
        <authorList>
            <person name="Doyle D.A."/>
        </authorList>
    </citation>
    <scope>NUCLEOTIDE SEQUENCE [LARGE SCALE GENOMIC DNA]</scope>
    <source>
        <strain evidence="5 6">P21</strain>
    </source>
</reference>
<dbReference type="GO" id="GO:0016887">
    <property type="term" value="F:ATP hydrolysis activity"/>
    <property type="evidence" value="ECO:0007669"/>
    <property type="project" value="InterPro"/>
</dbReference>
<dbReference type="RefSeq" id="WP_169297570.1">
    <property type="nucleotide sequence ID" value="NZ_JABBNI010000016.1"/>
</dbReference>
<dbReference type="GO" id="GO:0005524">
    <property type="term" value="F:ATP binding"/>
    <property type="evidence" value="ECO:0007669"/>
    <property type="project" value="UniProtKB-KW"/>
</dbReference>
<dbReference type="PANTHER" id="PTHR42939:SF1">
    <property type="entry name" value="ABC TRANSPORTER ATP-BINDING PROTEIN ALBC-RELATED"/>
    <property type="match status" value="1"/>
</dbReference>
<evidence type="ECO:0000256" key="3">
    <source>
        <dbReference type="ARBA" id="ARBA00022840"/>
    </source>
</evidence>
<dbReference type="Proteomes" id="UP000537131">
    <property type="component" value="Unassembled WGS sequence"/>
</dbReference>